<dbReference type="Gene3D" id="3.30.70.920">
    <property type="match status" value="1"/>
</dbReference>
<dbReference type="InterPro" id="IPR000485">
    <property type="entry name" value="AsnC-type_HTH_dom"/>
</dbReference>
<keyword evidence="2" id="KW-0238">DNA-binding</keyword>
<dbReference type="InterPro" id="IPR011008">
    <property type="entry name" value="Dimeric_a/b-barrel"/>
</dbReference>
<dbReference type="SMART" id="SM00344">
    <property type="entry name" value="HTH_ASNC"/>
    <property type="match status" value="1"/>
</dbReference>
<organism evidence="5 6">
    <name type="scientific">Rhodovulum sulfidophilum</name>
    <name type="common">Rhodobacter sulfidophilus</name>
    <dbReference type="NCBI Taxonomy" id="35806"/>
    <lineage>
        <taxon>Bacteria</taxon>
        <taxon>Pseudomonadati</taxon>
        <taxon>Pseudomonadota</taxon>
        <taxon>Alphaproteobacteria</taxon>
        <taxon>Rhodobacterales</taxon>
        <taxon>Paracoccaceae</taxon>
        <taxon>Rhodovulum</taxon>
    </lineage>
</organism>
<dbReference type="AlphaFoldDB" id="A0A2W5N9L5"/>
<dbReference type="InterPro" id="IPR019887">
    <property type="entry name" value="Tscrpt_reg_AsnC/Lrp_C"/>
</dbReference>
<dbReference type="PROSITE" id="PS50956">
    <property type="entry name" value="HTH_ASNC_2"/>
    <property type="match status" value="1"/>
</dbReference>
<dbReference type="PROSITE" id="PS00519">
    <property type="entry name" value="HTH_ASNC_1"/>
    <property type="match status" value="1"/>
</dbReference>
<keyword evidence="3" id="KW-0804">Transcription</keyword>
<evidence type="ECO:0000313" key="5">
    <source>
        <dbReference type="EMBL" id="PZQ50176.1"/>
    </source>
</evidence>
<proteinExistence type="predicted"/>
<dbReference type="InterPro" id="IPR019885">
    <property type="entry name" value="Tscrpt_reg_HTH_AsnC-type_CS"/>
</dbReference>
<dbReference type="InterPro" id="IPR036388">
    <property type="entry name" value="WH-like_DNA-bd_sf"/>
</dbReference>
<feature type="domain" description="HTH asnC-type" evidence="4">
    <location>
        <begin position="1"/>
        <end position="62"/>
    </location>
</feature>
<keyword evidence="1" id="KW-0805">Transcription regulation</keyword>
<dbReference type="Pfam" id="PF13412">
    <property type="entry name" value="HTH_24"/>
    <property type="match status" value="1"/>
</dbReference>
<dbReference type="SUPFAM" id="SSF46785">
    <property type="entry name" value="Winged helix' DNA-binding domain"/>
    <property type="match status" value="1"/>
</dbReference>
<dbReference type="Pfam" id="PF01037">
    <property type="entry name" value="AsnC_trans_reg"/>
    <property type="match status" value="1"/>
</dbReference>
<protein>
    <submittedName>
        <fullName evidence="5">Transcriptional regulator</fullName>
    </submittedName>
</protein>
<evidence type="ECO:0000259" key="4">
    <source>
        <dbReference type="PROSITE" id="PS50956"/>
    </source>
</evidence>
<dbReference type="InterPro" id="IPR036390">
    <property type="entry name" value="WH_DNA-bd_sf"/>
</dbReference>
<evidence type="ECO:0000256" key="3">
    <source>
        <dbReference type="ARBA" id="ARBA00023163"/>
    </source>
</evidence>
<dbReference type="GO" id="GO:0043200">
    <property type="term" value="P:response to amino acid"/>
    <property type="evidence" value="ECO:0007669"/>
    <property type="project" value="TreeGrafter"/>
</dbReference>
<dbReference type="EMBL" id="QFPW01000005">
    <property type="protein sequence ID" value="PZQ50176.1"/>
    <property type="molecule type" value="Genomic_DNA"/>
</dbReference>
<dbReference type="InterPro" id="IPR011991">
    <property type="entry name" value="ArsR-like_HTH"/>
</dbReference>
<dbReference type="GO" id="GO:0006355">
    <property type="term" value="P:regulation of DNA-templated transcription"/>
    <property type="evidence" value="ECO:0007669"/>
    <property type="project" value="UniProtKB-ARBA"/>
</dbReference>
<dbReference type="GO" id="GO:0005829">
    <property type="term" value="C:cytosol"/>
    <property type="evidence" value="ECO:0007669"/>
    <property type="project" value="TreeGrafter"/>
</dbReference>
<dbReference type="Gene3D" id="1.10.10.10">
    <property type="entry name" value="Winged helix-like DNA-binding domain superfamily/Winged helix DNA-binding domain"/>
    <property type="match status" value="1"/>
</dbReference>
<reference evidence="5 6" key="1">
    <citation type="submission" date="2017-08" db="EMBL/GenBank/DDBJ databases">
        <title>Infants hospitalized years apart are colonized by the same room-sourced microbial strains.</title>
        <authorList>
            <person name="Brooks B."/>
            <person name="Olm M.R."/>
            <person name="Firek B.A."/>
            <person name="Baker R."/>
            <person name="Thomas B.C."/>
            <person name="Morowitz M.J."/>
            <person name="Banfield J.F."/>
        </authorList>
    </citation>
    <scope>NUCLEOTIDE SEQUENCE [LARGE SCALE GENOMIC DNA]</scope>
    <source>
        <strain evidence="5">S2_005_002_R2_34</strain>
    </source>
</reference>
<dbReference type="GO" id="GO:0043565">
    <property type="term" value="F:sequence-specific DNA binding"/>
    <property type="evidence" value="ECO:0007669"/>
    <property type="project" value="InterPro"/>
</dbReference>
<name>A0A2W5N9L5_RHOSU</name>
<evidence type="ECO:0000313" key="6">
    <source>
        <dbReference type="Proteomes" id="UP000249185"/>
    </source>
</evidence>
<dbReference type="CDD" id="cd00090">
    <property type="entry name" value="HTH_ARSR"/>
    <property type="match status" value="1"/>
</dbReference>
<dbReference type="InterPro" id="IPR019888">
    <property type="entry name" value="Tscrpt_reg_AsnC-like"/>
</dbReference>
<accession>A0A2W5N9L5</accession>
<dbReference type="PANTHER" id="PTHR30154:SF17">
    <property type="entry name" value="DNA-BINDING TRANSCRIPTIONAL ACTIVATOR DECR"/>
    <property type="match status" value="1"/>
</dbReference>
<comment type="caution">
    <text evidence="5">The sequence shown here is derived from an EMBL/GenBank/DDBJ whole genome shotgun (WGS) entry which is preliminary data.</text>
</comment>
<dbReference type="Proteomes" id="UP000249185">
    <property type="component" value="Unassembled WGS sequence"/>
</dbReference>
<dbReference type="SUPFAM" id="SSF54909">
    <property type="entry name" value="Dimeric alpha+beta barrel"/>
    <property type="match status" value="1"/>
</dbReference>
<dbReference type="PANTHER" id="PTHR30154">
    <property type="entry name" value="LEUCINE-RESPONSIVE REGULATORY PROTEIN"/>
    <property type="match status" value="1"/>
</dbReference>
<gene>
    <name evidence="5" type="ORF">DI556_08915</name>
</gene>
<dbReference type="PRINTS" id="PR00033">
    <property type="entry name" value="HTHASNC"/>
</dbReference>
<evidence type="ECO:0000256" key="1">
    <source>
        <dbReference type="ARBA" id="ARBA00023015"/>
    </source>
</evidence>
<sequence length="149" mass="17083">MDQIDKRIILALQTDSSRSQRELAEVVGLSQNALWRRLKALEATGVVVGYRAVVDRRKLGYDLTAFVMLRTSSHSAEWLQRFRAHVGGISEVVGFYRVSGDFDYLLKIVAEDVAAYDRIYQRIIEKAELHTITSYFAMEAIFDERPVRP</sequence>
<evidence type="ECO:0000256" key="2">
    <source>
        <dbReference type="ARBA" id="ARBA00023125"/>
    </source>
</evidence>